<feature type="chain" id="PRO_5036286391" evidence="1">
    <location>
        <begin position="17"/>
        <end position="131"/>
    </location>
</feature>
<dbReference type="Pfam" id="PF03392">
    <property type="entry name" value="OS-D"/>
    <property type="match status" value="1"/>
</dbReference>
<name>Q68K20_CULSO</name>
<accession>Q68K20</accession>
<proteinExistence type="predicted"/>
<dbReference type="EMBL" id="AY686213">
    <property type="protein sequence ID" value="AAT97271.1"/>
    <property type="molecule type" value="Genomic_DNA"/>
</dbReference>
<evidence type="ECO:0000313" key="3">
    <source>
        <dbReference type="EMBL" id="SSX02604.1"/>
    </source>
</evidence>
<dbReference type="AlphaFoldDB" id="Q68K20"/>
<dbReference type="InterPro" id="IPR036682">
    <property type="entry name" value="OS_D_A10/PebIII_sf"/>
</dbReference>
<reference evidence="4" key="4">
    <citation type="submission" date="2018-07" db="EMBL/GenBank/DDBJ databases">
        <authorList>
            <person name="Quirk P.G."/>
            <person name="Krulwich T.A."/>
        </authorList>
    </citation>
    <scope>NUCLEOTIDE SEQUENCE</scope>
</reference>
<feature type="signal peptide" evidence="1">
    <location>
        <begin position="1"/>
        <end position="16"/>
    </location>
</feature>
<reference evidence="2" key="1">
    <citation type="book" date="2003" name="PROCEEDINGS OF THE 3RD INTERNATIONAL OIE SYMPOSIUM ON BLUETONGUE VIRUS" publisher="Taormina" city="Sicily, Italy">
        <title>Molecular investigations of virus/vector interactions.</title>
        <editorList>
            <person name="Unknown A."/>
        </editorList>
        <authorList>
            <person name="Wilson W.C."/>
            <person name="Campbell C.L."/>
        </authorList>
    </citation>
    <scope>NUCLEOTIDE SEQUENCE</scope>
</reference>
<dbReference type="SUPFAM" id="SSF100910">
    <property type="entry name" value="Chemosensory protein Csp2"/>
    <property type="match status" value="1"/>
</dbReference>
<dbReference type="PANTHER" id="PTHR11257:SF12">
    <property type="entry name" value="EJACULATORY BULB-SPECIFIC PROTEIN 3-RELATED"/>
    <property type="match status" value="1"/>
</dbReference>
<organism evidence="2">
    <name type="scientific">Culicoides sonorensis</name>
    <name type="common">Biting midge</name>
    <dbReference type="NCBI Taxonomy" id="179676"/>
    <lineage>
        <taxon>Eukaryota</taxon>
        <taxon>Metazoa</taxon>
        <taxon>Ecdysozoa</taxon>
        <taxon>Arthropoda</taxon>
        <taxon>Hexapoda</taxon>
        <taxon>Insecta</taxon>
        <taxon>Pterygota</taxon>
        <taxon>Neoptera</taxon>
        <taxon>Endopterygota</taxon>
        <taxon>Diptera</taxon>
        <taxon>Nematocera</taxon>
        <taxon>Chironomoidea</taxon>
        <taxon>Ceratopogonidae</taxon>
        <taxon>Ceratopogoninae</taxon>
        <taxon>Culicoides</taxon>
        <taxon>Monoculicoides</taxon>
    </lineage>
</organism>
<reference evidence="3" key="3">
    <citation type="submission" date="2018-04" db="EMBL/GenBank/DDBJ databases">
        <authorList>
            <person name="Go L.Y."/>
            <person name="Mitchell J.A."/>
        </authorList>
    </citation>
    <scope>NUCLEOTIDE SEQUENCE</scope>
    <source>
        <tissue evidence="3">Whole organism</tissue>
    </source>
</reference>
<dbReference type="EMBL" id="UFQT01000300">
    <property type="protein sequence ID" value="SSX22978.1"/>
    <property type="molecule type" value="Genomic_DNA"/>
</dbReference>
<gene>
    <name evidence="3" type="primary">CSON007982</name>
</gene>
<evidence type="ECO:0000256" key="1">
    <source>
        <dbReference type="SAM" id="SignalP"/>
    </source>
</evidence>
<evidence type="ECO:0000313" key="4">
    <source>
        <dbReference type="EMBL" id="SSX22978.1"/>
    </source>
</evidence>
<keyword evidence="1" id="KW-0732">Signal</keyword>
<dbReference type="EMBL" id="UFQS01000300">
    <property type="protein sequence ID" value="SSX02604.1"/>
    <property type="molecule type" value="Genomic_DNA"/>
</dbReference>
<dbReference type="InterPro" id="IPR005055">
    <property type="entry name" value="A10/PebIII"/>
</dbReference>
<dbReference type="OMA" id="IYVKRYR"/>
<reference evidence="2" key="2">
    <citation type="submission" date="2004-07" db="EMBL/GenBank/DDBJ databases">
        <authorList>
            <person name="Campbell C.L."/>
            <person name="McNulty M.J."/>
            <person name="Wilson W.C."/>
        </authorList>
    </citation>
    <scope>NUCLEOTIDE SEQUENCE</scope>
</reference>
<dbReference type="VEuPathDB" id="VectorBase:CSON007982"/>
<evidence type="ECO:0000313" key="2">
    <source>
        <dbReference type="EMBL" id="AAT97271.1"/>
    </source>
</evidence>
<dbReference type="Gene3D" id="1.10.2080.10">
    <property type="entry name" value="Insect odorant-binding protein A10/Ejaculatory bulb-specific protein 3"/>
    <property type="match status" value="1"/>
</dbReference>
<protein>
    <submittedName>
        <fullName evidence="3">CSON007982 protein</fullName>
    </submittedName>
    <submittedName>
        <fullName evidence="2">Sensory appendage protein 1</fullName>
    </submittedName>
</protein>
<sequence>MKFVIALSCLLAIAAAAPAGKDEGKYTTKYDGINLDEILKSDRLFNNYYKCLMDQGRCTPDGKELKARLPDALKTECSKCSEKQKEGTEKVLRYLIEKRPKQWTTLQQKYDPDNIYTRKYEAEAQKRNIKV</sequence>
<dbReference type="PANTHER" id="PTHR11257">
    <property type="entry name" value="CHEMOSENSORY PROTEIN-RELATED"/>
    <property type="match status" value="1"/>
</dbReference>